<evidence type="ECO:0000256" key="1">
    <source>
        <dbReference type="SAM" id="Phobius"/>
    </source>
</evidence>
<evidence type="ECO:0000313" key="4">
    <source>
        <dbReference type="EMBL" id="RYS81210.1"/>
    </source>
</evidence>
<keyword evidence="1" id="KW-0472">Membrane</keyword>
<sequence length="314" mass="35342">MTIKNNPADDVISIIVPCFNEESVLPAFYSAVSDAASSIEGAVCEFLFIDDGSSDRTAEILQHFTEKDERVRFLTFSRNFGKEAAMYAGLQNASGDYCVFMDADLQHPPALLKNMYHAVKYEGYDCCAGLREDRTGENPIRTFLSRSFYHLIGNACHLDMGDGKGDFRMMNRAMTDSILELKEYNRYMKGIFSFVGFDTKWIPFHNTERAAGKTKWNFRSLFRYAMDGMLSFSSAPASLPGFIGMFLLIAAVVTGLVSVFTGHKANWILLLVCLILALNGIQMIFLSLLGQYMSKDYMESKKRPIYIIKKKGGF</sequence>
<dbReference type="AlphaFoldDB" id="A0A173Y6F8"/>
<protein>
    <submittedName>
        <fullName evidence="3">Bactoprenol glucosyl transferase homolog from prophage CPS-53</fullName>
        <ecNumber evidence="3">2.4.1.-</ecNumber>
    </submittedName>
    <submittedName>
        <fullName evidence="4">Glycosyltransferase</fullName>
    </submittedName>
</protein>
<organism evidence="3 5">
    <name type="scientific">[Ruminococcus] torques</name>
    <dbReference type="NCBI Taxonomy" id="33039"/>
    <lineage>
        <taxon>Bacteria</taxon>
        <taxon>Bacillati</taxon>
        <taxon>Bacillota</taxon>
        <taxon>Clostridia</taxon>
        <taxon>Lachnospirales</taxon>
        <taxon>Lachnospiraceae</taxon>
        <taxon>Mediterraneibacter</taxon>
    </lineage>
</organism>
<dbReference type="PANTHER" id="PTHR48090:SF8">
    <property type="entry name" value="GLYCOSYLTRANSFERASE CSBB-RELATED"/>
    <property type="match status" value="1"/>
</dbReference>
<dbReference type="InterPro" id="IPR050256">
    <property type="entry name" value="Glycosyltransferase_2"/>
</dbReference>
<dbReference type="Proteomes" id="UP000292665">
    <property type="component" value="Unassembled WGS sequence"/>
</dbReference>
<feature type="transmembrane region" description="Helical" evidence="1">
    <location>
        <begin position="239"/>
        <end position="261"/>
    </location>
</feature>
<dbReference type="EMBL" id="CYZO01000003">
    <property type="protein sequence ID" value="CUN58555.1"/>
    <property type="molecule type" value="Genomic_DNA"/>
</dbReference>
<dbReference type="PANTHER" id="PTHR48090">
    <property type="entry name" value="UNDECAPRENYL-PHOSPHATE 4-DEOXY-4-FORMAMIDO-L-ARABINOSE TRANSFERASE-RELATED"/>
    <property type="match status" value="1"/>
</dbReference>
<dbReference type="CDD" id="cd04187">
    <property type="entry name" value="DPM1_like_bac"/>
    <property type="match status" value="1"/>
</dbReference>
<dbReference type="Proteomes" id="UP000095787">
    <property type="component" value="Unassembled WGS sequence"/>
</dbReference>
<evidence type="ECO:0000313" key="5">
    <source>
        <dbReference type="Proteomes" id="UP000095787"/>
    </source>
</evidence>
<keyword evidence="1" id="KW-0812">Transmembrane</keyword>
<dbReference type="Gene3D" id="3.90.550.10">
    <property type="entry name" value="Spore Coat Polysaccharide Biosynthesis Protein SpsA, Chain A"/>
    <property type="match status" value="1"/>
</dbReference>
<feature type="transmembrane region" description="Helical" evidence="1">
    <location>
        <begin position="267"/>
        <end position="293"/>
    </location>
</feature>
<dbReference type="InterPro" id="IPR001173">
    <property type="entry name" value="Glyco_trans_2-like"/>
</dbReference>
<accession>A0A173Y6F8</accession>
<dbReference type="EC" id="2.4.1.-" evidence="3"/>
<keyword evidence="3" id="KW-0328">Glycosyltransferase</keyword>
<gene>
    <name evidence="3" type="primary">yfdH</name>
    <name evidence="4" type="ORF">EAI93_04110</name>
    <name evidence="3" type="ORF">ERS852456_00287</name>
</gene>
<evidence type="ECO:0000259" key="2">
    <source>
        <dbReference type="Pfam" id="PF00535"/>
    </source>
</evidence>
<dbReference type="EMBL" id="RCYR01000004">
    <property type="protein sequence ID" value="RYS81210.1"/>
    <property type="molecule type" value="Genomic_DNA"/>
</dbReference>
<dbReference type="InterPro" id="IPR029044">
    <property type="entry name" value="Nucleotide-diphossugar_trans"/>
</dbReference>
<keyword evidence="3" id="KW-0808">Transferase</keyword>
<dbReference type="RefSeq" id="WP_004845996.1">
    <property type="nucleotide sequence ID" value="NZ_AP028249.1"/>
</dbReference>
<proteinExistence type="predicted"/>
<name>A0A173Y6F8_9FIRM</name>
<dbReference type="GeneID" id="97330454"/>
<keyword evidence="1" id="KW-1133">Transmembrane helix</keyword>
<dbReference type="Pfam" id="PF00535">
    <property type="entry name" value="Glycos_transf_2"/>
    <property type="match status" value="1"/>
</dbReference>
<dbReference type="GO" id="GO:0016757">
    <property type="term" value="F:glycosyltransferase activity"/>
    <property type="evidence" value="ECO:0007669"/>
    <property type="project" value="UniProtKB-KW"/>
</dbReference>
<evidence type="ECO:0000313" key="6">
    <source>
        <dbReference type="Proteomes" id="UP000292665"/>
    </source>
</evidence>
<evidence type="ECO:0000313" key="3">
    <source>
        <dbReference type="EMBL" id="CUN58555.1"/>
    </source>
</evidence>
<dbReference type="SUPFAM" id="SSF53448">
    <property type="entry name" value="Nucleotide-diphospho-sugar transferases"/>
    <property type="match status" value="1"/>
</dbReference>
<reference evidence="4 6" key="2">
    <citation type="journal article" date="2019" name="Science, e1252229">
        <title>Invertible promoters mediate bacterial phase variation, antibiotic resistance, and host adaptation in the gut.</title>
        <authorList>
            <person name="Jiang X."/>
            <person name="Hall A.B."/>
            <person name="Arthur T.D."/>
            <person name="Plichta D.R."/>
            <person name="Covington C.T."/>
            <person name="Poyet M."/>
            <person name="Crothers J."/>
            <person name="Moses P.L."/>
            <person name="Tolonen A.C."/>
            <person name="Vlamakis H."/>
            <person name="Alm E.J."/>
            <person name="Xavier R.J."/>
        </authorList>
    </citation>
    <scope>NUCLEOTIDE SEQUENCE [LARGE SCALE GENOMIC DNA]</scope>
    <source>
        <strain evidence="4">Aa_0143</strain>
        <strain evidence="6">aa_0143</strain>
    </source>
</reference>
<dbReference type="GO" id="GO:0005886">
    <property type="term" value="C:plasma membrane"/>
    <property type="evidence" value="ECO:0007669"/>
    <property type="project" value="TreeGrafter"/>
</dbReference>
<feature type="domain" description="Glycosyltransferase 2-like" evidence="2">
    <location>
        <begin position="13"/>
        <end position="177"/>
    </location>
</feature>
<reference evidence="3 5" key="1">
    <citation type="submission" date="2015-09" db="EMBL/GenBank/DDBJ databases">
        <authorList>
            <consortium name="Pathogen Informatics"/>
        </authorList>
    </citation>
    <scope>NUCLEOTIDE SEQUENCE [LARGE SCALE GENOMIC DNA]</scope>
    <source>
        <strain evidence="3 5">2789STDY5834841</strain>
    </source>
</reference>